<dbReference type="Proteomes" id="UP001239994">
    <property type="component" value="Unassembled WGS sequence"/>
</dbReference>
<dbReference type="AlphaFoldDB" id="A0AAD9DS10"/>
<proteinExistence type="predicted"/>
<keyword evidence="2" id="KW-1185">Reference proteome</keyword>
<comment type="caution">
    <text evidence="1">The sequence shown here is derived from an EMBL/GenBank/DDBJ whole genome shotgun (WGS) entry which is preliminary data.</text>
</comment>
<accession>A0AAD9DS10</accession>
<sequence>MADAFINPNGMTSPSLYTTTRISYSRDALISLNLHNTHRKPSLIPDPRWPTEILRENKGREARKRPQGKRNVQSLDNKLEDLWARIKFQRDIRDYNLLCFTEL</sequence>
<gene>
    <name evidence="1" type="ORF">P4O66_002034</name>
</gene>
<protein>
    <submittedName>
        <fullName evidence="1">Uncharacterized protein</fullName>
    </submittedName>
</protein>
<name>A0AAD9DS10_9TELE</name>
<evidence type="ECO:0000313" key="2">
    <source>
        <dbReference type="Proteomes" id="UP001239994"/>
    </source>
</evidence>
<reference evidence="1" key="1">
    <citation type="submission" date="2023-03" db="EMBL/GenBank/DDBJ databases">
        <title>Electrophorus voltai genome.</title>
        <authorList>
            <person name="Bian C."/>
        </authorList>
    </citation>
    <scope>NUCLEOTIDE SEQUENCE</scope>
    <source>
        <strain evidence="1">CB-2022</strain>
        <tissue evidence="1">Muscle</tissue>
    </source>
</reference>
<dbReference type="EMBL" id="JAROKS010000020">
    <property type="protein sequence ID" value="KAK1791073.1"/>
    <property type="molecule type" value="Genomic_DNA"/>
</dbReference>
<evidence type="ECO:0000313" key="1">
    <source>
        <dbReference type="EMBL" id="KAK1791073.1"/>
    </source>
</evidence>
<organism evidence="1 2">
    <name type="scientific">Electrophorus voltai</name>
    <dbReference type="NCBI Taxonomy" id="2609070"/>
    <lineage>
        <taxon>Eukaryota</taxon>
        <taxon>Metazoa</taxon>
        <taxon>Chordata</taxon>
        <taxon>Craniata</taxon>
        <taxon>Vertebrata</taxon>
        <taxon>Euteleostomi</taxon>
        <taxon>Actinopterygii</taxon>
        <taxon>Neopterygii</taxon>
        <taxon>Teleostei</taxon>
        <taxon>Ostariophysi</taxon>
        <taxon>Gymnotiformes</taxon>
        <taxon>Gymnotoidei</taxon>
        <taxon>Gymnotidae</taxon>
        <taxon>Electrophorus</taxon>
    </lineage>
</organism>